<dbReference type="ExpressionAtlas" id="M8BG66">
    <property type="expression patterns" value="baseline"/>
</dbReference>
<feature type="compositionally biased region" description="Low complexity" evidence="17">
    <location>
        <begin position="654"/>
        <end position="675"/>
    </location>
</feature>
<dbReference type="AlphaFoldDB" id="M8BG66"/>
<dbReference type="GO" id="GO:0005886">
    <property type="term" value="C:plasma membrane"/>
    <property type="evidence" value="ECO:0007669"/>
    <property type="project" value="TreeGrafter"/>
</dbReference>
<dbReference type="Gene3D" id="1.10.510.10">
    <property type="entry name" value="Transferase(Phosphotransferase) domain 1"/>
    <property type="match status" value="1"/>
</dbReference>
<comment type="subcellular location">
    <subcellularLocation>
        <location evidence="1">Membrane</location>
        <topology evidence="1">Single-pass membrane protein</topology>
    </subcellularLocation>
</comment>
<dbReference type="GO" id="GO:0004674">
    <property type="term" value="F:protein serine/threonine kinase activity"/>
    <property type="evidence" value="ECO:0007669"/>
    <property type="project" value="UniProtKB-KW"/>
</dbReference>
<evidence type="ECO:0000256" key="8">
    <source>
        <dbReference type="ARBA" id="ARBA00022729"/>
    </source>
</evidence>
<dbReference type="InterPro" id="IPR011009">
    <property type="entry name" value="Kinase-like_dom_sf"/>
</dbReference>
<evidence type="ECO:0000256" key="11">
    <source>
        <dbReference type="ARBA" id="ARBA00022777"/>
    </source>
</evidence>
<evidence type="ECO:0000256" key="19">
    <source>
        <dbReference type="SAM" id="SignalP"/>
    </source>
</evidence>
<protein>
    <recommendedName>
        <fullName evidence="2">non-specific serine/threonine protein kinase</fullName>
        <ecNumber evidence="2">2.7.11.1</ecNumber>
    </recommendedName>
</protein>
<evidence type="ECO:0000256" key="13">
    <source>
        <dbReference type="ARBA" id="ARBA00022989"/>
    </source>
</evidence>
<evidence type="ECO:0000313" key="21">
    <source>
        <dbReference type="EnsemblPlants" id="EMT23945"/>
    </source>
</evidence>
<dbReference type="FunFam" id="3.30.200.20:FF:000140">
    <property type="entry name" value="Leucine-rich repeat receptor-like protein kinase"/>
    <property type="match status" value="1"/>
</dbReference>
<dbReference type="FunFam" id="1.10.510.10:FF:000044">
    <property type="entry name" value="Putative LRR receptor-like serine/threonine-protein kinase"/>
    <property type="match status" value="1"/>
</dbReference>
<keyword evidence="4" id="KW-0597">Phosphoprotein</keyword>
<evidence type="ECO:0000259" key="20">
    <source>
        <dbReference type="PROSITE" id="PS50011"/>
    </source>
</evidence>
<dbReference type="SUPFAM" id="SSF52058">
    <property type="entry name" value="L domain-like"/>
    <property type="match status" value="1"/>
</dbReference>
<evidence type="ECO:0000256" key="1">
    <source>
        <dbReference type="ARBA" id="ARBA00004167"/>
    </source>
</evidence>
<evidence type="ECO:0000256" key="9">
    <source>
        <dbReference type="ARBA" id="ARBA00022737"/>
    </source>
</evidence>
<reference evidence="21" key="1">
    <citation type="submission" date="2015-06" db="UniProtKB">
        <authorList>
            <consortium name="EnsemblPlants"/>
        </authorList>
    </citation>
    <scope>IDENTIFICATION</scope>
</reference>
<keyword evidence="14 18" id="KW-0472">Membrane</keyword>
<feature type="region of interest" description="Disordered" evidence="17">
    <location>
        <begin position="654"/>
        <end position="706"/>
    </location>
</feature>
<keyword evidence="11" id="KW-0418">Kinase</keyword>
<keyword evidence="5" id="KW-0433">Leucine-rich repeat</keyword>
<dbReference type="GO" id="GO:0005524">
    <property type="term" value="F:ATP binding"/>
    <property type="evidence" value="ECO:0007669"/>
    <property type="project" value="UniProtKB-KW"/>
</dbReference>
<dbReference type="Pfam" id="PF07714">
    <property type="entry name" value="PK_Tyr_Ser-Thr"/>
    <property type="match status" value="1"/>
</dbReference>
<dbReference type="PANTHER" id="PTHR48006:SF34">
    <property type="entry name" value="OS08G0203700 PROTEIN"/>
    <property type="match status" value="1"/>
</dbReference>
<dbReference type="Pfam" id="PF00560">
    <property type="entry name" value="LRR_1"/>
    <property type="match status" value="2"/>
</dbReference>
<accession>M8BG66</accession>
<dbReference type="Gene3D" id="3.30.200.20">
    <property type="entry name" value="Phosphorylase Kinase, domain 1"/>
    <property type="match status" value="1"/>
</dbReference>
<evidence type="ECO:0000256" key="3">
    <source>
        <dbReference type="ARBA" id="ARBA00022527"/>
    </source>
</evidence>
<evidence type="ECO:0000256" key="15">
    <source>
        <dbReference type="ARBA" id="ARBA00023170"/>
    </source>
</evidence>
<keyword evidence="9" id="KW-0677">Repeat</keyword>
<evidence type="ECO:0000256" key="10">
    <source>
        <dbReference type="ARBA" id="ARBA00022741"/>
    </source>
</evidence>
<dbReference type="PROSITE" id="PS00108">
    <property type="entry name" value="PROTEIN_KINASE_ST"/>
    <property type="match status" value="1"/>
</dbReference>
<dbReference type="InterPro" id="IPR051824">
    <property type="entry name" value="LRR_Rcpt-Like_S/T_Kinase"/>
</dbReference>
<dbReference type="EnsemblPlants" id="EMT23945">
    <property type="protein sequence ID" value="EMT23945"/>
    <property type="gene ID" value="F775_07966"/>
</dbReference>
<evidence type="ECO:0000256" key="14">
    <source>
        <dbReference type="ARBA" id="ARBA00023136"/>
    </source>
</evidence>
<evidence type="ECO:0000256" key="18">
    <source>
        <dbReference type="SAM" id="Phobius"/>
    </source>
</evidence>
<keyword evidence="16" id="KW-0325">Glycoprotein</keyword>
<keyword evidence="15" id="KW-0675">Receptor</keyword>
<keyword evidence="3" id="KW-0723">Serine/threonine-protein kinase</keyword>
<sequence length="706" mass="77554">MRRRHELLVSPSCCLSGLVLLLLALSARAQRQAQTDVTDPSEVAALNIIFSRWGLQASAAWNISGEPCSGAAIDGTDIDSDPELKPAIKCDCSYNASTVCHITRLKVYALDVVGQIPVELQNLTYLTSLNLAQNYLTGSLPAFLGKLTRLQYLWASDNGFTGKIPDHIGSLSNLQDLVLRNSRISDNLSSVDFSKFVNLNYLNLVWNNFGIDNSNNRFFSITSFSFPSYGDLKETDFDIKKQTNGKSYTVIQRQYTVEVMNNFIDIHLFWAGKGTCCIPEQGFYGPSISALSVSSYGSNGEGDSGSQRNSTISRTGLVVGVVVCVAVLGFLAFAGAFVWRQKRRRLEVEMEELFTIVGRPNIFSYGEIKSATDSFSLSNILGRGGYGPVYKGKLLDGRIVAVKQLSSTSHQGKKEFMTEIATISAVQHRNLVKLHGCCIDSKTDLNLDWRTRFEICVGIARGLAYLHEESSMRIVHRDIKASNVLLDADLNPKISDFGLARHYKDSMTHLNTGVAGTLGYLAPEYAMMGHLTEKADVFAFGVVALEILAGRRNFDDSLEEDEKYLLGCAWHLHESQRTLELLDSKLIEFDEEEAARLINVALLCTMGLPQRRPPMSKVVSMLTEDIEVTDVDTTMRPSYVPEWQVRSFSSSYVSGSGSSAQQSSRSQISALSSSSKKPGNHRDTSPLALSPCSSGGIDEGADSGSR</sequence>
<feature type="domain" description="Protein kinase" evidence="20">
    <location>
        <begin position="375"/>
        <end position="626"/>
    </location>
</feature>
<dbReference type="CDD" id="cd14066">
    <property type="entry name" value="STKc_IRAK"/>
    <property type="match status" value="1"/>
</dbReference>
<evidence type="ECO:0000256" key="6">
    <source>
        <dbReference type="ARBA" id="ARBA00022679"/>
    </source>
</evidence>
<feature type="transmembrane region" description="Helical" evidence="18">
    <location>
        <begin position="317"/>
        <end position="339"/>
    </location>
</feature>
<dbReference type="PROSITE" id="PS50011">
    <property type="entry name" value="PROTEIN_KINASE_DOM"/>
    <property type="match status" value="1"/>
</dbReference>
<evidence type="ECO:0000256" key="16">
    <source>
        <dbReference type="ARBA" id="ARBA00023180"/>
    </source>
</evidence>
<keyword evidence="8 19" id="KW-0732">Signal</keyword>
<evidence type="ECO:0000256" key="4">
    <source>
        <dbReference type="ARBA" id="ARBA00022553"/>
    </source>
</evidence>
<keyword evidence="6" id="KW-0808">Transferase</keyword>
<keyword evidence="7 18" id="KW-0812">Transmembrane</keyword>
<dbReference type="Pfam" id="PF00069">
    <property type="entry name" value="Pkinase"/>
    <property type="match status" value="1"/>
</dbReference>
<evidence type="ECO:0000256" key="7">
    <source>
        <dbReference type="ARBA" id="ARBA00022692"/>
    </source>
</evidence>
<evidence type="ECO:0000256" key="5">
    <source>
        <dbReference type="ARBA" id="ARBA00022614"/>
    </source>
</evidence>
<evidence type="ECO:0000256" key="2">
    <source>
        <dbReference type="ARBA" id="ARBA00012513"/>
    </source>
</evidence>
<evidence type="ECO:0000256" key="12">
    <source>
        <dbReference type="ARBA" id="ARBA00022840"/>
    </source>
</evidence>
<keyword evidence="13 18" id="KW-1133">Transmembrane helix</keyword>
<dbReference type="InterPro" id="IPR032675">
    <property type="entry name" value="LRR_dom_sf"/>
</dbReference>
<name>M8BG66_AEGTA</name>
<keyword evidence="10" id="KW-0547">Nucleotide-binding</keyword>
<dbReference type="InterPro" id="IPR001245">
    <property type="entry name" value="Ser-Thr/Tyr_kinase_cat_dom"/>
</dbReference>
<dbReference type="Gene3D" id="3.80.10.10">
    <property type="entry name" value="Ribonuclease Inhibitor"/>
    <property type="match status" value="1"/>
</dbReference>
<dbReference type="Pfam" id="PF11721">
    <property type="entry name" value="Malectin"/>
    <property type="match status" value="1"/>
</dbReference>
<feature type="chain" id="PRO_5014583139" description="non-specific serine/threonine protein kinase" evidence="19">
    <location>
        <begin position="30"/>
        <end position="706"/>
    </location>
</feature>
<dbReference type="InterPro" id="IPR001611">
    <property type="entry name" value="Leu-rich_rpt"/>
</dbReference>
<dbReference type="InterPro" id="IPR021720">
    <property type="entry name" value="Malectin_dom"/>
</dbReference>
<dbReference type="SUPFAM" id="SSF56112">
    <property type="entry name" value="Protein kinase-like (PK-like)"/>
    <property type="match status" value="1"/>
</dbReference>
<dbReference type="InterPro" id="IPR000719">
    <property type="entry name" value="Prot_kinase_dom"/>
</dbReference>
<proteinExistence type="predicted"/>
<dbReference type="PANTHER" id="PTHR48006">
    <property type="entry name" value="LEUCINE-RICH REPEAT-CONTAINING PROTEIN DDB_G0281931-RELATED"/>
    <property type="match status" value="1"/>
</dbReference>
<evidence type="ECO:0000256" key="17">
    <source>
        <dbReference type="SAM" id="MobiDB-lite"/>
    </source>
</evidence>
<feature type="signal peptide" evidence="19">
    <location>
        <begin position="1"/>
        <end position="29"/>
    </location>
</feature>
<dbReference type="InterPro" id="IPR008271">
    <property type="entry name" value="Ser/Thr_kinase_AS"/>
</dbReference>
<keyword evidence="12" id="KW-0067">ATP-binding</keyword>
<dbReference type="FunFam" id="3.80.10.10:FF:000041">
    <property type="entry name" value="LRR receptor-like serine/threonine-protein kinase ERECTA"/>
    <property type="match status" value="1"/>
</dbReference>
<organism evidence="21">
    <name type="scientific">Aegilops tauschii</name>
    <name type="common">Tausch's goatgrass</name>
    <name type="synonym">Aegilops squarrosa</name>
    <dbReference type="NCBI Taxonomy" id="37682"/>
    <lineage>
        <taxon>Eukaryota</taxon>
        <taxon>Viridiplantae</taxon>
        <taxon>Streptophyta</taxon>
        <taxon>Embryophyta</taxon>
        <taxon>Tracheophyta</taxon>
        <taxon>Spermatophyta</taxon>
        <taxon>Magnoliopsida</taxon>
        <taxon>Liliopsida</taxon>
        <taxon>Poales</taxon>
        <taxon>Poaceae</taxon>
        <taxon>BOP clade</taxon>
        <taxon>Pooideae</taxon>
        <taxon>Triticodae</taxon>
        <taxon>Triticeae</taxon>
        <taxon>Triticinae</taxon>
        <taxon>Aegilops</taxon>
    </lineage>
</organism>
<dbReference type="EC" id="2.7.11.1" evidence="2"/>
<dbReference type="SMART" id="SM00220">
    <property type="entry name" value="S_TKc"/>
    <property type="match status" value="1"/>
</dbReference>